<dbReference type="RefSeq" id="WP_201329659.1">
    <property type="nucleotide sequence ID" value="NZ_AP023215.1"/>
</dbReference>
<dbReference type="HAMAP" id="MF_00360">
    <property type="entry name" value="Ribosomal_bS6"/>
    <property type="match status" value="1"/>
</dbReference>
<evidence type="ECO:0000256" key="3">
    <source>
        <dbReference type="ARBA" id="ARBA00023274"/>
    </source>
</evidence>
<evidence type="ECO:0000256" key="1">
    <source>
        <dbReference type="ARBA" id="ARBA00009512"/>
    </source>
</evidence>
<evidence type="ECO:0000313" key="8">
    <source>
        <dbReference type="Proteomes" id="UP000595708"/>
    </source>
</evidence>
<dbReference type="InterPro" id="IPR000529">
    <property type="entry name" value="Ribosomal_bS6"/>
</dbReference>
<accession>A0A7R7ABS7</accession>
<dbReference type="GO" id="GO:0006412">
    <property type="term" value="P:translation"/>
    <property type="evidence" value="ECO:0007669"/>
    <property type="project" value="UniProtKB-UniRule"/>
</dbReference>
<dbReference type="SUPFAM" id="SSF54995">
    <property type="entry name" value="Ribosomal protein S6"/>
    <property type="match status" value="1"/>
</dbReference>
<dbReference type="CDD" id="cd00473">
    <property type="entry name" value="bS6"/>
    <property type="match status" value="1"/>
</dbReference>
<dbReference type="EMBL" id="AP023215">
    <property type="protein sequence ID" value="BCG49666.1"/>
    <property type="molecule type" value="Genomic_DNA"/>
</dbReference>
<dbReference type="Pfam" id="PF01250">
    <property type="entry name" value="Ribosomal_S6"/>
    <property type="match status" value="1"/>
</dbReference>
<keyword evidence="6" id="KW-0694">RNA-binding</keyword>
<dbReference type="InterPro" id="IPR035980">
    <property type="entry name" value="Ribosomal_bS6_sf"/>
</dbReference>
<evidence type="ECO:0000256" key="2">
    <source>
        <dbReference type="ARBA" id="ARBA00022980"/>
    </source>
</evidence>
<dbReference type="Gene3D" id="3.30.70.60">
    <property type="match status" value="1"/>
</dbReference>
<organism evidence="7 8">
    <name type="scientific">Candidatus Profftella armatura</name>
    <name type="common">Diaphorina cf. continua</name>
    <dbReference type="NCBI Taxonomy" id="2661583"/>
    <lineage>
        <taxon>Bacteria</taxon>
        <taxon>Pseudomonadati</taxon>
        <taxon>Pseudomonadota</taxon>
        <taxon>Betaproteobacteria</taxon>
        <taxon>Candidatus Profftella</taxon>
    </lineage>
</organism>
<dbReference type="PANTHER" id="PTHR21011:SF1">
    <property type="entry name" value="SMALL RIBOSOMAL SUBUNIT PROTEIN BS6M"/>
    <property type="match status" value="1"/>
</dbReference>
<evidence type="ECO:0000256" key="4">
    <source>
        <dbReference type="ARBA" id="ARBA00035104"/>
    </source>
</evidence>
<evidence type="ECO:0000256" key="6">
    <source>
        <dbReference type="HAMAP-Rule" id="MF_00360"/>
    </source>
</evidence>
<keyword evidence="8" id="KW-1185">Reference proteome</keyword>
<evidence type="ECO:0000313" key="7">
    <source>
        <dbReference type="EMBL" id="BCG49666.1"/>
    </source>
</evidence>
<reference evidence="7 8" key="1">
    <citation type="journal article" date="2020" name="Genome Biol. Evol.">
        <title>Comparative Genomics Underlines Multiple Roles of Profftella, an Obligate Symbiont of Psyllids: Providing Toxins, Vitamins, and Carotenoids.</title>
        <authorList>
            <person name="Nakabachi A."/>
            <person name="Piel J."/>
            <person name="Malenovsky I."/>
            <person name="Hirose Y."/>
        </authorList>
    </citation>
    <scope>NUCLEOTIDE SEQUENCE [LARGE SCALE GENOMIC DNA]</scope>
    <source>
        <strain evidence="7 8">Dco</strain>
    </source>
</reference>
<comment type="function">
    <text evidence="4 6">Binds together with bS18 to 16S ribosomal RNA.</text>
</comment>
<name>A0A7R7ABS7_9PROT</name>
<dbReference type="NCBIfam" id="TIGR00166">
    <property type="entry name" value="S6"/>
    <property type="match status" value="1"/>
</dbReference>
<keyword evidence="3 6" id="KW-0687">Ribonucleoprotein</keyword>
<comment type="similarity">
    <text evidence="1 6">Belongs to the bacterial ribosomal protein bS6 family.</text>
</comment>
<dbReference type="PANTHER" id="PTHR21011">
    <property type="entry name" value="MITOCHONDRIAL 28S RIBOSOMAL PROTEIN S6"/>
    <property type="match status" value="1"/>
</dbReference>
<dbReference type="Proteomes" id="UP000595708">
    <property type="component" value="Chromosome"/>
</dbReference>
<dbReference type="GO" id="GO:0022627">
    <property type="term" value="C:cytosolic small ribosomal subunit"/>
    <property type="evidence" value="ECO:0007669"/>
    <property type="project" value="TreeGrafter"/>
</dbReference>
<keyword evidence="6" id="KW-0699">rRNA-binding</keyword>
<dbReference type="GO" id="GO:0070181">
    <property type="term" value="F:small ribosomal subunit rRNA binding"/>
    <property type="evidence" value="ECO:0007669"/>
    <property type="project" value="TreeGrafter"/>
</dbReference>
<dbReference type="GO" id="GO:0003735">
    <property type="term" value="F:structural constituent of ribosome"/>
    <property type="evidence" value="ECO:0007669"/>
    <property type="project" value="InterPro"/>
</dbReference>
<protein>
    <recommendedName>
        <fullName evidence="5 6">Small ribosomal subunit protein bS6</fullName>
    </recommendedName>
</protein>
<gene>
    <name evidence="6 7" type="primary">rpsF</name>
    <name evidence="7" type="ORF">PADco_2460</name>
</gene>
<proteinExistence type="inferred from homology"/>
<dbReference type="AlphaFoldDB" id="A0A7R7ABS7"/>
<dbReference type="KEGG" id="parm:PADco_2460"/>
<keyword evidence="2 6" id="KW-0689">Ribosomal protein</keyword>
<dbReference type="InterPro" id="IPR014717">
    <property type="entry name" value="Transl_elong_EF1B/ribsomal_bS6"/>
</dbReference>
<dbReference type="InterPro" id="IPR020814">
    <property type="entry name" value="Ribosomal_S6_plastid/chlpt"/>
</dbReference>
<evidence type="ECO:0000256" key="5">
    <source>
        <dbReference type="ARBA" id="ARBA00035294"/>
    </source>
</evidence>
<sequence length="114" mass="13659">MRHYEIIFIVHPDQSEQVSEMIERYKKIVISGKGKIHRLEDWGRRSLAYQIKKVIKAHYICFNVEINKKTLLEIETSFRFNDAILRYLTIKTKKAETETSSFLRLIQKEESIKK</sequence>